<reference evidence="1" key="1">
    <citation type="submission" date="2018-02" db="EMBL/GenBank/DDBJ databases">
        <title>The genomes of Aspergillus section Nigri reveals drivers in fungal speciation.</title>
        <authorList>
            <consortium name="DOE Joint Genome Institute"/>
            <person name="Vesth T.C."/>
            <person name="Nybo J."/>
            <person name="Theobald S."/>
            <person name="Brandl J."/>
            <person name="Frisvad J.C."/>
            <person name="Nielsen K.F."/>
            <person name="Lyhne E.K."/>
            <person name="Kogle M.E."/>
            <person name="Kuo A."/>
            <person name="Riley R."/>
            <person name="Clum A."/>
            <person name="Nolan M."/>
            <person name="Lipzen A."/>
            <person name="Salamov A."/>
            <person name="Henrissat B."/>
            <person name="Wiebenga A."/>
            <person name="De vries R.P."/>
            <person name="Grigoriev I.V."/>
            <person name="Mortensen U.H."/>
            <person name="Andersen M.R."/>
            <person name="Baker S.E."/>
        </authorList>
    </citation>
    <scope>NUCLEOTIDE SEQUENCE</scope>
    <source>
        <strain evidence="1">CBS 621.78</strain>
    </source>
</reference>
<evidence type="ECO:0000313" key="1">
    <source>
        <dbReference type="EMBL" id="RAH42546.1"/>
    </source>
</evidence>
<evidence type="ECO:0000313" key="2">
    <source>
        <dbReference type="Proteomes" id="UP000249057"/>
    </source>
</evidence>
<proteinExistence type="predicted"/>
<protein>
    <submittedName>
        <fullName evidence="1">Uncharacterized protein</fullName>
    </submittedName>
</protein>
<dbReference type="EMBL" id="KZ825373">
    <property type="protein sequence ID" value="RAH42546.1"/>
    <property type="molecule type" value="Genomic_DNA"/>
</dbReference>
<keyword evidence="2" id="KW-1185">Reference proteome</keyword>
<organism evidence="1 2">
    <name type="scientific">Aspergillus brunneoviolaceus CBS 621.78</name>
    <dbReference type="NCBI Taxonomy" id="1450534"/>
    <lineage>
        <taxon>Eukaryota</taxon>
        <taxon>Fungi</taxon>
        <taxon>Dikarya</taxon>
        <taxon>Ascomycota</taxon>
        <taxon>Pezizomycotina</taxon>
        <taxon>Eurotiomycetes</taxon>
        <taxon>Eurotiomycetidae</taxon>
        <taxon>Eurotiales</taxon>
        <taxon>Aspergillaceae</taxon>
        <taxon>Aspergillus</taxon>
        <taxon>Aspergillus subgen. Circumdati</taxon>
    </lineage>
</organism>
<name>A0ACD1FZY9_9EURO</name>
<dbReference type="Proteomes" id="UP000249057">
    <property type="component" value="Unassembled WGS sequence"/>
</dbReference>
<gene>
    <name evidence="1" type="ORF">BO95DRAFT_504123</name>
</gene>
<accession>A0ACD1FZY9</accession>
<sequence length="175" mass="19351">MSYSDTVRVAGTVARYIMSLMDSIVSQCGPLASVFAKLDGLQSLLQIGLAVVSDDIGPSRDFWLEFDYLEVFLALRSSMHMIIAGMQNGEPAPLAYCGEALVLQVEKLHRRLQRVQYPETGSLKGVLRLLRSHMDIFFTDPGSLFKYDVASTPGSEASFPRPWSDDASPETEELV</sequence>